<dbReference type="InterPro" id="IPR013087">
    <property type="entry name" value="Znf_C2H2_type"/>
</dbReference>
<feature type="domain" description="C2H2-type" evidence="10">
    <location>
        <begin position="538"/>
        <end position="564"/>
    </location>
</feature>
<dbReference type="Gene3D" id="3.30.710.10">
    <property type="entry name" value="Potassium Channel Kv1.1, Chain A"/>
    <property type="match status" value="1"/>
</dbReference>
<evidence type="ECO:0000256" key="2">
    <source>
        <dbReference type="ARBA" id="ARBA00022723"/>
    </source>
</evidence>
<evidence type="ECO:0000256" key="3">
    <source>
        <dbReference type="ARBA" id="ARBA00022737"/>
    </source>
</evidence>
<dbReference type="GO" id="GO:0005634">
    <property type="term" value="C:nucleus"/>
    <property type="evidence" value="ECO:0007669"/>
    <property type="project" value="UniProtKB-SubCell"/>
</dbReference>
<dbReference type="PROSITE" id="PS00028">
    <property type="entry name" value="ZINC_FINGER_C2H2_1"/>
    <property type="match status" value="5"/>
</dbReference>
<dbReference type="Ensembl" id="ENSMMDT00005033979.1">
    <property type="protein sequence ID" value="ENSMMDP00005033241.1"/>
    <property type="gene ID" value="ENSMMDG00005015642.1"/>
</dbReference>
<dbReference type="Pfam" id="PF00651">
    <property type="entry name" value="BTB"/>
    <property type="match status" value="1"/>
</dbReference>
<dbReference type="PROSITE" id="PS50157">
    <property type="entry name" value="ZINC_FINGER_C2H2_2"/>
    <property type="match status" value="5"/>
</dbReference>
<dbReference type="GO" id="GO:0008270">
    <property type="term" value="F:zinc ion binding"/>
    <property type="evidence" value="ECO:0007669"/>
    <property type="project" value="UniProtKB-KW"/>
</dbReference>
<feature type="region of interest" description="Disordered" evidence="8">
    <location>
        <begin position="151"/>
        <end position="175"/>
    </location>
</feature>
<evidence type="ECO:0000313" key="12">
    <source>
        <dbReference type="Proteomes" id="UP000472263"/>
    </source>
</evidence>
<dbReference type="FunFam" id="3.30.710.10:FF:000032">
    <property type="entry name" value="hypermethylated in cancer 2 protein-like"/>
    <property type="match status" value="1"/>
</dbReference>
<evidence type="ECO:0000256" key="7">
    <source>
        <dbReference type="PROSITE-ProRule" id="PRU00042"/>
    </source>
</evidence>
<evidence type="ECO:0000256" key="6">
    <source>
        <dbReference type="ARBA" id="ARBA00023242"/>
    </source>
</evidence>
<feature type="domain" description="C2H2-type" evidence="10">
    <location>
        <begin position="454"/>
        <end position="481"/>
    </location>
</feature>
<gene>
    <name evidence="11" type="primary">hic2</name>
</gene>
<dbReference type="InterPro" id="IPR011333">
    <property type="entry name" value="SKP1/BTB/POZ_sf"/>
</dbReference>
<keyword evidence="2" id="KW-0479">Metal-binding</keyword>
<feature type="compositionally biased region" description="Basic and acidic residues" evidence="8">
    <location>
        <begin position="153"/>
        <end position="163"/>
    </location>
</feature>
<feature type="compositionally biased region" description="Polar residues" evidence="8">
    <location>
        <begin position="213"/>
        <end position="226"/>
    </location>
</feature>
<dbReference type="OrthoDB" id="8922241at2759"/>
<dbReference type="SUPFAM" id="SSF54695">
    <property type="entry name" value="POZ domain"/>
    <property type="match status" value="1"/>
</dbReference>
<feature type="region of interest" description="Disordered" evidence="8">
    <location>
        <begin position="401"/>
        <end position="446"/>
    </location>
</feature>
<keyword evidence="5" id="KW-0862">Zinc</keyword>
<dbReference type="PANTHER" id="PTHR24394:SF22">
    <property type="entry name" value="HYPERMETHYLATED IN CANCER 2 PROTEIN"/>
    <property type="match status" value="1"/>
</dbReference>
<dbReference type="InterPro" id="IPR000210">
    <property type="entry name" value="BTB/POZ_dom"/>
</dbReference>
<evidence type="ECO:0000259" key="9">
    <source>
        <dbReference type="PROSITE" id="PS50097"/>
    </source>
</evidence>
<evidence type="ECO:0000256" key="4">
    <source>
        <dbReference type="ARBA" id="ARBA00022771"/>
    </source>
</evidence>
<dbReference type="Pfam" id="PF12874">
    <property type="entry name" value="zf-met"/>
    <property type="match status" value="1"/>
</dbReference>
<dbReference type="GeneTree" id="ENSGT00940000159978"/>
<dbReference type="Proteomes" id="UP000472263">
    <property type="component" value="Chromosome 12"/>
</dbReference>
<dbReference type="PROSITE" id="PS50097">
    <property type="entry name" value="BTB"/>
    <property type="match status" value="1"/>
</dbReference>
<proteinExistence type="predicted"/>
<dbReference type="FunFam" id="3.30.160.60:FF:000536">
    <property type="entry name" value="hypermethylated in cancer 2 protein-like"/>
    <property type="match status" value="1"/>
</dbReference>
<dbReference type="InterPro" id="IPR036236">
    <property type="entry name" value="Znf_C2H2_sf"/>
</dbReference>
<reference evidence="11" key="3">
    <citation type="submission" date="2025-09" db="UniProtKB">
        <authorList>
            <consortium name="Ensembl"/>
        </authorList>
    </citation>
    <scope>IDENTIFICATION</scope>
</reference>
<feature type="domain" description="C2H2-type" evidence="10">
    <location>
        <begin position="384"/>
        <end position="411"/>
    </location>
</feature>
<reference evidence="11" key="2">
    <citation type="submission" date="2025-08" db="UniProtKB">
        <authorList>
            <consortium name="Ensembl"/>
        </authorList>
    </citation>
    <scope>IDENTIFICATION</scope>
</reference>
<dbReference type="AlphaFoldDB" id="A0A667ZK73"/>
<keyword evidence="4 7" id="KW-0863">Zinc-finger</keyword>
<dbReference type="SMART" id="SM00355">
    <property type="entry name" value="ZnF_C2H2"/>
    <property type="match status" value="5"/>
</dbReference>
<feature type="domain" description="C2H2-type" evidence="10">
    <location>
        <begin position="510"/>
        <end position="537"/>
    </location>
</feature>
<feature type="domain" description="C2H2-type" evidence="10">
    <location>
        <begin position="482"/>
        <end position="509"/>
    </location>
</feature>
<feature type="compositionally biased region" description="Polar residues" evidence="8">
    <location>
        <begin position="359"/>
        <end position="369"/>
    </location>
</feature>
<accession>A0A667ZK73</accession>
<dbReference type="Pfam" id="PF00096">
    <property type="entry name" value="zf-C2H2"/>
    <property type="match status" value="3"/>
</dbReference>
<feature type="domain" description="BTB" evidence="9">
    <location>
        <begin position="24"/>
        <end position="87"/>
    </location>
</feature>
<feature type="compositionally biased region" description="Low complexity" evidence="8">
    <location>
        <begin position="227"/>
        <end position="258"/>
    </location>
</feature>
<comment type="subcellular location">
    <subcellularLocation>
        <location evidence="1">Nucleus</location>
    </subcellularLocation>
</comment>
<dbReference type="FunFam" id="3.30.160.60:FF:001111">
    <property type="entry name" value="Zinc finger protein 92 homolog"/>
    <property type="match status" value="1"/>
</dbReference>
<feature type="compositionally biased region" description="Basic and acidic residues" evidence="8">
    <location>
        <begin position="433"/>
        <end position="442"/>
    </location>
</feature>
<feature type="region of interest" description="Disordered" evidence="8">
    <location>
        <begin position="213"/>
        <end position="369"/>
    </location>
</feature>
<dbReference type="SUPFAM" id="SSF57667">
    <property type="entry name" value="beta-beta-alpha zinc fingers"/>
    <property type="match status" value="2"/>
</dbReference>
<evidence type="ECO:0000256" key="1">
    <source>
        <dbReference type="ARBA" id="ARBA00004123"/>
    </source>
</evidence>
<dbReference type="GO" id="GO:0000981">
    <property type="term" value="F:DNA-binding transcription factor activity, RNA polymerase II-specific"/>
    <property type="evidence" value="ECO:0007669"/>
    <property type="project" value="TreeGrafter"/>
</dbReference>
<dbReference type="SMART" id="SM00225">
    <property type="entry name" value="BTB"/>
    <property type="match status" value="1"/>
</dbReference>
<protein>
    <submittedName>
        <fullName evidence="11">HIC ZBTB transcriptional repressor 2</fullName>
    </submittedName>
</protein>
<dbReference type="Gene3D" id="3.30.160.60">
    <property type="entry name" value="Classic Zinc Finger"/>
    <property type="match status" value="4"/>
</dbReference>
<reference evidence="11" key="1">
    <citation type="submission" date="2019-06" db="EMBL/GenBank/DDBJ databases">
        <authorList>
            <consortium name="Wellcome Sanger Institute Data Sharing"/>
        </authorList>
    </citation>
    <scope>NUCLEOTIDE SEQUENCE [LARGE SCALE GENOMIC DNA]</scope>
</reference>
<name>A0A667ZK73_9TELE</name>
<sequence length="564" mass="63497">MEQPNYAKQLLMQLNQQRCKGYLCDVIIMVDNALFRAHKNILAASSSYFKSLVLHDNLINLDTDMVKPSAFRQVLDFIYTGQLPHSYHVNDQDVSALLTAASYLQLSDLAALCRRTLKSSSSNKTPSSTATSLTLYGHLFYPRRPSCAPLRLSDNHHSKDVARSHKQIQNGHQREDLSEEELYFAQYLSLNPSPVVKINNSTEMGLDLSLQLTTKSPTGSTATEEISPSSLQQGSPQSGTHSTSNSTSSDDIPSNSTSAVCNQRPKQGDVQQHPKVATDSQQSTGRKRPRSSSESSLETMDKVQGKSQGVASGELDHGEERVPSELEDQEEIREAELTLENDLENSEKSIQSENEEEPTNGNKNASYIYQPQPGFEPALDDYLYVCIPCKRAFPTSEELNTHVESHTAEELNIKVRDVEERGSIKDEDQDQENPSKESHSMKGETTSDQMLPCHVCSICNKGYMDVALLRQHEKSHWLTRPFPCNICGRLFTQRGTMTRHMRGHLGLKPFACEECGMRFTRHYRLTEHMRVHTGEKPYGCQLCGRKFTQQRNLISHFRMHTLPS</sequence>
<evidence type="ECO:0000259" key="10">
    <source>
        <dbReference type="PROSITE" id="PS50157"/>
    </source>
</evidence>
<feature type="compositionally biased region" description="Acidic residues" evidence="8">
    <location>
        <begin position="325"/>
        <end position="344"/>
    </location>
</feature>
<evidence type="ECO:0000256" key="8">
    <source>
        <dbReference type="SAM" id="MobiDB-lite"/>
    </source>
</evidence>
<dbReference type="FunFam" id="3.30.160.60:FF:000746">
    <property type="entry name" value="hypermethylated in cancer 2 protein-like"/>
    <property type="match status" value="1"/>
</dbReference>
<dbReference type="PANTHER" id="PTHR24394">
    <property type="entry name" value="ZINC FINGER PROTEIN"/>
    <property type="match status" value="1"/>
</dbReference>
<dbReference type="InParanoid" id="A0A667ZK73"/>
<feature type="compositionally biased region" description="Basic and acidic residues" evidence="8">
    <location>
        <begin position="314"/>
        <end position="324"/>
    </location>
</feature>
<organism evidence="11 12">
    <name type="scientific">Myripristis murdjan</name>
    <name type="common">pinecone soldierfish</name>
    <dbReference type="NCBI Taxonomy" id="586833"/>
    <lineage>
        <taxon>Eukaryota</taxon>
        <taxon>Metazoa</taxon>
        <taxon>Chordata</taxon>
        <taxon>Craniata</taxon>
        <taxon>Vertebrata</taxon>
        <taxon>Euteleostomi</taxon>
        <taxon>Actinopterygii</taxon>
        <taxon>Neopterygii</taxon>
        <taxon>Teleostei</taxon>
        <taxon>Neoteleostei</taxon>
        <taxon>Acanthomorphata</taxon>
        <taxon>Holocentriformes</taxon>
        <taxon>Holocentridae</taxon>
        <taxon>Myripristis</taxon>
    </lineage>
</organism>
<keyword evidence="3" id="KW-0677">Repeat</keyword>
<evidence type="ECO:0000256" key="5">
    <source>
        <dbReference type="ARBA" id="ARBA00022833"/>
    </source>
</evidence>
<feature type="compositionally biased region" description="Basic and acidic residues" evidence="8">
    <location>
        <begin position="401"/>
        <end position="426"/>
    </location>
</feature>
<keyword evidence="6" id="KW-0539">Nucleus</keyword>
<keyword evidence="12" id="KW-1185">Reference proteome</keyword>
<evidence type="ECO:0000313" key="11">
    <source>
        <dbReference type="Ensembl" id="ENSMMDP00005033241.1"/>
    </source>
</evidence>